<accession>A0A1I2SLX1</accession>
<evidence type="ECO:0000256" key="5">
    <source>
        <dbReference type="ARBA" id="ARBA00022989"/>
    </source>
</evidence>
<evidence type="ECO:0000256" key="3">
    <source>
        <dbReference type="ARBA" id="ARBA00022500"/>
    </source>
</evidence>
<comment type="subcellular location">
    <subcellularLocation>
        <location evidence="1">Cell membrane</location>
        <topology evidence="1">Multi-pass membrane protein</topology>
    </subcellularLocation>
</comment>
<evidence type="ECO:0000256" key="10">
    <source>
        <dbReference type="SAM" id="Phobius"/>
    </source>
</evidence>
<evidence type="ECO:0000256" key="4">
    <source>
        <dbReference type="ARBA" id="ARBA00022692"/>
    </source>
</evidence>
<evidence type="ECO:0000256" key="8">
    <source>
        <dbReference type="ARBA" id="ARBA00029447"/>
    </source>
</evidence>
<sequence>MLNIMYLIYLLAGAVIGAALCFWLTSRTVNKKQQQLHKMERTIESWSAVSLPMIKEQTFTGEFSNLGKAISRIIDITRFLAREIQLTAHQVRAGSEQTETAARSAADINQAFQSMRNMAIALSEASAAMEQDFQKNSLAINDISCAVEQVNNAVTGITGNSRLLQEQTGTMETAVAQVKLISESIGEISNQTKLLALNASIEAARAGDHGRGFSVVAAEIGKLSDRTATAVQQTFNILSELQQNVGTVVESINTSLDSSHAVTSQVKNVGNVLSQSLGSIEKVNNSALETFSNISTRLQQTAQVLEYHLQDLESVMQTGQLMADLAETLEKTATGNQLSYTMNNELASHVEDIRNLLVQASNQADIVAMKPDTHKAALSKLKNKYQDIEAIWSNDNHGKFLFSQPPAALANGKVREWWQKAISGERFISPVYISAITRQPCLTVSVPIFNNEQIIGVLGADVKLNQIQIKLTGI</sequence>
<dbReference type="SUPFAM" id="SSF58104">
    <property type="entry name" value="Methyl-accepting chemotaxis protein (MCP) signaling domain"/>
    <property type="match status" value="1"/>
</dbReference>
<feature type="transmembrane region" description="Helical" evidence="10">
    <location>
        <begin position="6"/>
        <end position="25"/>
    </location>
</feature>
<dbReference type="PROSITE" id="PS50111">
    <property type="entry name" value="CHEMOTAXIS_TRANSDUC_2"/>
    <property type="match status" value="1"/>
</dbReference>
<dbReference type="InterPro" id="IPR004089">
    <property type="entry name" value="MCPsignal_dom"/>
</dbReference>
<protein>
    <submittedName>
        <fullName evidence="12">Methyl-accepting chemotaxis sensory transducer with Cache sensor</fullName>
    </submittedName>
</protein>
<evidence type="ECO:0000256" key="1">
    <source>
        <dbReference type="ARBA" id="ARBA00004651"/>
    </source>
</evidence>
<dbReference type="RefSeq" id="WP_092471025.1">
    <property type="nucleotide sequence ID" value="NZ_FOOX01000006.1"/>
</dbReference>
<keyword evidence="3" id="KW-0145">Chemotaxis</keyword>
<dbReference type="EMBL" id="FOOX01000006">
    <property type="protein sequence ID" value="SFG53744.1"/>
    <property type="molecule type" value="Genomic_DNA"/>
</dbReference>
<dbReference type="PRINTS" id="PR00260">
    <property type="entry name" value="CHEMTRNSDUCR"/>
</dbReference>
<dbReference type="PANTHER" id="PTHR32089:SF112">
    <property type="entry name" value="LYSOZYME-LIKE PROTEIN-RELATED"/>
    <property type="match status" value="1"/>
</dbReference>
<dbReference type="InterPro" id="IPR029151">
    <property type="entry name" value="Sensor-like_sf"/>
</dbReference>
<keyword evidence="2" id="KW-1003">Cell membrane</keyword>
<reference evidence="13" key="1">
    <citation type="submission" date="2016-10" db="EMBL/GenBank/DDBJ databases">
        <authorList>
            <person name="Varghese N."/>
            <person name="Submissions S."/>
        </authorList>
    </citation>
    <scope>NUCLEOTIDE SEQUENCE [LARGE SCALE GENOMIC DNA]</scope>
    <source>
        <strain evidence="13">DSM 17038</strain>
    </source>
</reference>
<keyword evidence="4 10" id="KW-0812">Transmembrane</keyword>
<dbReference type="SUPFAM" id="SSF103190">
    <property type="entry name" value="Sensory domain-like"/>
    <property type="match status" value="1"/>
</dbReference>
<evidence type="ECO:0000259" key="11">
    <source>
        <dbReference type="PROSITE" id="PS50111"/>
    </source>
</evidence>
<dbReference type="Gene3D" id="1.10.287.950">
    <property type="entry name" value="Methyl-accepting chemotaxis protein"/>
    <property type="match status" value="1"/>
</dbReference>
<keyword evidence="5 10" id="KW-1133">Transmembrane helix</keyword>
<dbReference type="Pfam" id="PF00015">
    <property type="entry name" value="MCPsignal"/>
    <property type="match status" value="1"/>
</dbReference>
<evidence type="ECO:0000313" key="12">
    <source>
        <dbReference type="EMBL" id="SFG53744.1"/>
    </source>
</evidence>
<comment type="similarity">
    <text evidence="8">Belongs to the methyl-accepting chemotaxis (MCP) protein family.</text>
</comment>
<dbReference type="GO" id="GO:0007165">
    <property type="term" value="P:signal transduction"/>
    <property type="evidence" value="ECO:0007669"/>
    <property type="project" value="UniProtKB-KW"/>
</dbReference>
<dbReference type="InterPro" id="IPR033479">
    <property type="entry name" value="dCache_1"/>
</dbReference>
<dbReference type="GO" id="GO:0004888">
    <property type="term" value="F:transmembrane signaling receptor activity"/>
    <property type="evidence" value="ECO:0007669"/>
    <property type="project" value="InterPro"/>
</dbReference>
<evidence type="ECO:0000313" key="13">
    <source>
        <dbReference type="Proteomes" id="UP000199337"/>
    </source>
</evidence>
<keyword evidence="7 9" id="KW-0807">Transducer</keyword>
<dbReference type="GO" id="GO:0005886">
    <property type="term" value="C:plasma membrane"/>
    <property type="evidence" value="ECO:0007669"/>
    <property type="project" value="UniProtKB-SubCell"/>
</dbReference>
<dbReference type="CDD" id="cd18773">
    <property type="entry name" value="PDC1_HK_sensor"/>
    <property type="match status" value="1"/>
</dbReference>
<dbReference type="AlphaFoldDB" id="A0A1I2SLX1"/>
<dbReference type="Proteomes" id="UP000199337">
    <property type="component" value="Unassembled WGS sequence"/>
</dbReference>
<proteinExistence type="inferred from homology"/>
<keyword evidence="6 10" id="KW-0472">Membrane</keyword>
<name>A0A1I2SLX1_9FIRM</name>
<dbReference type="STRING" id="341036.SAMN05660649_01901"/>
<dbReference type="Pfam" id="PF02743">
    <property type="entry name" value="dCache_1"/>
    <property type="match status" value="1"/>
</dbReference>
<dbReference type="PANTHER" id="PTHR32089">
    <property type="entry name" value="METHYL-ACCEPTING CHEMOTAXIS PROTEIN MCPB"/>
    <property type="match status" value="1"/>
</dbReference>
<dbReference type="SMART" id="SM00283">
    <property type="entry name" value="MA"/>
    <property type="match status" value="1"/>
</dbReference>
<keyword evidence="13" id="KW-1185">Reference proteome</keyword>
<dbReference type="OrthoDB" id="9816519at2"/>
<evidence type="ECO:0000256" key="9">
    <source>
        <dbReference type="PROSITE-ProRule" id="PRU00284"/>
    </source>
</evidence>
<evidence type="ECO:0000256" key="2">
    <source>
        <dbReference type="ARBA" id="ARBA00022475"/>
    </source>
</evidence>
<dbReference type="GO" id="GO:0006935">
    <property type="term" value="P:chemotaxis"/>
    <property type="evidence" value="ECO:0007669"/>
    <property type="project" value="UniProtKB-KW"/>
</dbReference>
<feature type="domain" description="Methyl-accepting transducer" evidence="11">
    <location>
        <begin position="95"/>
        <end position="316"/>
    </location>
</feature>
<organism evidence="12 13">
    <name type="scientific">Desulfotruncus arcticus DSM 17038</name>
    <dbReference type="NCBI Taxonomy" id="1121424"/>
    <lineage>
        <taxon>Bacteria</taxon>
        <taxon>Bacillati</taxon>
        <taxon>Bacillota</taxon>
        <taxon>Clostridia</taxon>
        <taxon>Eubacteriales</taxon>
        <taxon>Desulfallaceae</taxon>
        <taxon>Desulfotruncus</taxon>
    </lineage>
</organism>
<dbReference type="InterPro" id="IPR004090">
    <property type="entry name" value="Chemotax_Me-accpt_rcpt"/>
</dbReference>
<gene>
    <name evidence="12" type="ORF">SAMN05660649_01901</name>
</gene>
<dbReference type="Gene3D" id="3.30.450.20">
    <property type="entry name" value="PAS domain"/>
    <property type="match status" value="1"/>
</dbReference>
<evidence type="ECO:0000256" key="6">
    <source>
        <dbReference type="ARBA" id="ARBA00023136"/>
    </source>
</evidence>
<evidence type="ECO:0000256" key="7">
    <source>
        <dbReference type="ARBA" id="ARBA00023224"/>
    </source>
</evidence>